<sequence length="127" mass="14541">MNRCINLDQKYIKHVKLIFDHSQHHFCSLLLISKFSNSQTFKLSIHSYFSKGHKYLKSVILKLSAVCVEALSTKILDSIKLFLYLSCSKFSLVSESAKIIEDYGDSLGLDTNKPKNVREFYALLGDM</sequence>
<reference evidence="1 2" key="1">
    <citation type="journal article" date="2018" name="Sci. Rep.">
        <title>Genomic signatures of local adaptation to the degree of environmental predictability in rotifers.</title>
        <authorList>
            <person name="Franch-Gras L."/>
            <person name="Hahn C."/>
            <person name="Garcia-Roger E.M."/>
            <person name="Carmona M.J."/>
            <person name="Serra M."/>
            <person name="Gomez A."/>
        </authorList>
    </citation>
    <scope>NUCLEOTIDE SEQUENCE [LARGE SCALE GENOMIC DNA]</scope>
    <source>
        <strain evidence="1">HYR1</strain>
    </source>
</reference>
<evidence type="ECO:0000313" key="1">
    <source>
        <dbReference type="EMBL" id="RNA38632.1"/>
    </source>
</evidence>
<dbReference type="Proteomes" id="UP000276133">
    <property type="component" value="Unassembled WGS sequence"/>
</dbReference>
<gene>
    <name evidence="1" type="ORF">BpHYR1_012077</name>
</gene>
<accession>A0A3M7SSG5</accession>
<name>A0A3M7SSG5_BRAPC</name>
<organism evidence="1 2">
    <name type="scientific">Brachionus plicatilis</name>
    <name type="common">Marine rotifer</name>
    <name type="synonym">Brachionus muelleri</name>
    <dbReference type="NCBI Taxonomy" id="10195"/>
    <lineage>
        <taxon>Eukaryota</taxon>
        <taxon>Metazoa</taxon>
        <taxon>Spiralia</taxon>
        <taxon>Gnathifera</taxon>
        <taxon>Rotifera</taxon>
        <taxon>Eurotatoria</taxon>
        <taxon>Monogononta</taxon>
        <taxon>Pseudotrocha</taxon>
        <taxon>Ploima</taxon>
        <taxon>Brachionidae</taxon>
        <taxon>Brachionus</taxon>
    </lineage>
</organism>
<dbReference type="EMBL" id="REGN01000846">
    <property type="protein sequence ID" value="RNA38632.1"/>
    <property type="molecule type" value="Genomic_DNA"/>
</dbReference>
<keyword evidence="2" id="KW-1185">Reference proteome</keyword>
<evidence type="ECO:0000313" key="2">
    <source>
        <dbReference type="Proteomes" id="UP000276133"/>
    </source>
</evidence>
<protein>
    <submittedName>
        <fullName evidence="1">Uncharacterized protein</fullName>
    </submittedName>
</protein>
<comment type="caution">
    <text evidence="1">The sequence shown here is derived from an EMBL/GenBank/DDBJ whole genome shotgun (WGS) entry which is preliminary data.</text>
</comment>
<proteinExistence type="predicted"/>
<dbReference type="AlphaFoldDB" id="A0A3M7SSG5"/>